<evidence type="ECO:0000313" key="1">
    <source>
        <dbReference type="EMBL" id="KAK4082334.1"/>
    </source>
</evidence>
<dbReference type="Proteomes" id="UP001273209">
    <property type="component" value="Unassembled WGS sequence"/>
</dbReference>
<accession>A0AAE1M2F3</accession>
<evidence type="ECO:0000313" key="2">
    <source>
        <dbReference type="Proteomes" id="UP001273209"/>
    </source>
</evidence>
<protein>
    <submittedName>
        <fullName evidence="1">Uncharacterized protein</fullName>
    </submittedName>
</protein>
<dbReference type="AlphaFoldDB" id="A0AAE1M2F3"/>
<dbReference type="EMBL" id="JAWRVG010000005">
    <property type="protein sequence ID" value="KAK4082334.1"/>
    <property type="molecule type" value="Genomic_DNA"/>
</dbReference>
<comment type="caution">
    <text evidence="1">The sequence shown here is derived from an EMBL/GenBank/DDBJ whole genome shotgun (WGS) entry which is preliminary data.</text>
</comment>
<name>A0AAE1M2F3_9HYPO</name>
<dbReference type="GeneID" id="87916200"/>
<organism evidence="1 2">
    <name type="scientific">Trichoderma aggressivum f. europaeum</name>
    <dbReference type="NCBI Taxonomy" id="173218"/>
    <lineage>
        <taxon>Eukaryota</taxon>
        <taxon>Fungi</taxon>
        <taxon>Dikarya</taxon>
        <taxon>Ascomycota</taxon>
        <taxon>Pezizomycotina</taxon>
        <taxon>Sordariomycetes</taxon>
        <taxon>Hypocreomycetidae</taxon>
        <taxon>Hypocreales</taxon>
        <taxon>Hypocreaceae</taxon>
        <taxon>Trichoderma</taxon>
    </lineage>
</organism>
<keyword evidence="2" id="KW-1185">Reference proteome</keyword>
<reference evidence="1" key="1">
    <citation type="submission" date="2023-11" db="EMBL/GenBank/DDBJ databases">
        <title>The genome sequences of three competitors of mushroom-forming fungi.</title>
        <authorList>
            <person name="Beijen E."/>
            <person name="Ohm R.A."/>
        </authorList>
    </citation>
    <scope>NUCLEOTIDE SEQUENCE</scope>
    <source>
        <strain evidence="1">CBS 100526</strain>
    </source>
</reference>
<proteinExistence type="predicted"/>
<dbReference type="RefSeq" id="XP_062759002.1">
    <property type="nucleotide sequence ID" value="XM_062896295.1"/>
</dbReference>
<gene>
    <name evidence="1" type="ORF">Triagg1_2146</name>
</gene>
<sequence>MYNVMLSLRSLDEESCRQTLSMELSRLEGLVTTDERYDAPLLEDYHYVLSLVNNDTQKALAKITTFSMSPQRRQIQKLVEQQELVANELKKDSSWAERYRTHVDNHGTLYVLENDLTNPRLGKFEHGFLMKILEAPRKHYIWKEAADQISSPLHAGERPLVCDVLKILDRCLEITRLDQEKLHSLQDESKEQDSYLWNWLPQTISRILGENVEDGAPNGEEKLRDRFGQETFMISRFLIDMRYMEDERNEKFLAKVLKHAPLFTPLIPMLSLQQKDIEGEIEYLRKKVENMDRNQN</sequence>